<gene>
    <name evidence="1" type="ORF">RRG08_048604</name>
</gene>
<keyword evidence="2" id="KW-1185">Reference proteome</keyword>
<organism evidence="1 2">
    <name type="scientific">Elysia crispata</name>
    <name type="common">lettuce slug</name>
    <dbReference type="NCBI Taxonomy" id="231223"/>
    <lineage>
        <taxon>Eukaryota</taxon>
        <taxon>Metazoa</taxon>
        <taxon>Spiralia</taxon>
        <taxon>Lophotrochozoa</taxon>
        <taxon>Mollusca</taxon>
        <taxon>Gastropoda</taxon>
        <taxon>Heterobranchia</taxon>
        <taxon>Euthyneura</taxon>
        <taxon>Panpulmonata</taxon>
        <taxon>Sacoglossa</taxon>
        <taxon>Placobranchoidea</taxon>
        <taxon>Plakobranchidae</taxon>
        <taxon>Elysia</taxon>
    </lineage>
</organism>
<reference evidence="1" key="1">
    <citation type="journal article" date="2023" name="G3 (Bethesda)">
        <title>A reference genome for the long-term kleptoplast-retaining sea slug Elysia crispata morphotype clarki.</title>
        <authorList>
            <person name="Eastman K.E."/>
            <person name="Pendleton A.L."/>
            <person name="Shaikh M.A."/>
            <person name="Suttiyut T."/>
            <person name="Ogas R."/>
            <person name="Tomko P."/>
            <person name="Gavelis G."/>
            <person name="Widhalm J.R."/>
            <person name="Wisecaver J.H."/>
        </authorList>
    </citation>
    <scope>NUCLEOTIDE SEQUENCE</scope>
    <source>
        <strain evidence="1">ECLA1</strain>
    </source>
</reference>
<evidence type="ECO:0000313" key="1">
    <source>
        <dbReference type="EMBL" id="KAK3785468.1"/>
    </source>
</evidence>
<evidence type="ECO:0000313" key="2">
    <source>
        <dbReference type="Proteomes" id="UP001283361"/>
    </source>
</evidence>
<sequence>MKMMSHKGTSMLLHGMLVPDLAMAFLSAVSLCLPFFLFLLYLYATVVWTIELTRSCFCVGKDKTPLMGVNNTTDLRSLPEALVRACLYLNSPTRRSTAQ</sequence>
<dbReference type="AlphaFoldDB" id="A0AAE1ACT2"/>
<dbReference type="EMBL" id="JAWDGP010002127">
    <property type="protein sequence ID" value="KAK3785468.1"/>
    <property type="molecule type" value="Genomic_DNA"/>
</dbReference>
<dbReference type="Proteomes" id="UP001283361">
    <property type="component" value="Unassembled WGS sequence"/>
</dbReference>
<proteinExistence type="predicted"/>
<comment type="caution">
    <text evidence="1">The sequence shown here is derived from an EMBL/GenBank/DDBJ whole genome shotgun (WGS) entry which is preliminary data.</text>
</comment>
<name>A0AAE1ACT2_9GAST</name>
<accession>A0AAE1ACT2</accession>
<protein>
    <submittedName>
        <fullName evidence="1">Uncharacterized protein</fullName>
    </submittedName>
</protein>